<dbReference type="Proteomes" id="UP000181969">
    <property type="component" value="Unassembled WGS sequence"/>
</dbReference>
<dbReference type="AlphaFoldDB" id="A0A1I4EU43"/>
<proteinExistence type="inferred from homology"/>
<keyword evidence="2" id="KW-0808">Transferase</keyword>
<evidence type="ECO:0000313" key="3">
    <source>
        <dbReference type="Proteomes" id="UP000181969"/>
    </source>
</evidence>
<dbReference type="InterPro" id="IPR043129">
    <property type="entry name" value="ATPase_NBD"/>
</dbReference>
<dbReference type="Pfam" id="PF00480">
    <property type="entry name" value="ROK"/>
    <property type="match status" value="1"/>
</dbReference>
<dbReference type="CDD" id="cd24152">
    <property type="entry name" value="ASKHA_NBD_ROK-like"/>
    <property type="match status" value="1"/>
</dbReference>
<dbReference type="InterPro" id="IPR000600">
    <property type="entry name" value="ROK"/>
</dbReference>
<accession>A0A1I4EU43</accession>
<name>A0A1I4EU43_9LACT</name>
<evidence type="ECO:0000313" key="2">
    <source>
        <dbReference type="EMBL" id="SFL07661.1"/>
    </source>
</evidence>
<dbReference type="SUPFAM" id="SSF53067">
    <property type="entry name" value="Actin-like ATPase domain"/>
    <property type="match status" value="1"/>
</dbReference>
<dbReference type="PANTHER" id="PTHR18964">
    <property type="entry name" value="ROK (REPRESSOR, ORF, KINASE) FAMILY"/>
    <property type="match status" value="1"/>
</dbReference>
<evidence type="ECO:0000256" key="1">
    <source>
        <dbReference type="ARBA" id="ARBA00006479"/>
    </source>
</evidence>
<dbReference type="Gene3D" id="3.30.420.40">
    <property type="match status" value="2"/>
</dbReference>
<organism evidence="2 3">
    <name type="scientific">Lactococcus garvieae</name>
    <dbReference type="NCBI Taxonomy" id="1363"/>
    <lineage>
        <taxon>Bacteria</taxon>
        <taxon>Bacillati</taxon>
        <taxon>Bacillota</taxon>
        <taxon>Bacilli</taxon>
        <taxon>Lactobacillales</taxon>
        <taxon>Streptococcaceae</taxon>
        <taxon>Lactococcus</taxon>
    </lineage>
</organism>
<dbReference type="RefSeq" id="WP_074749882.1">
    <property type="nucleotide sequence ID" value="NZ_CAXVJC010000003.1"/>
</dbReference>
<keyword evidence="2" id="KW-0418">Kinase</keyword>
<dbReference type="OrthoDB" id="9795247at2"/>
<sequence>MALITIDVGGSSIKYSLFSEGKLGEVKSKQTPDNLEDYYSCLKDIVREMRQESKNITGVAMSSPGAVNQATGYIEGFSALPYIHGFDIHHALEEKLGLPLAIENDANCAALAEVAFGAAKHLQNVLFLVLGTGVGGAVVINGKIHHGKHLFGGEFGFMLMDEKHTFSDLGTAVNMAKRYNQRCSTNLTGQEVFRRAIQEKDSLAQEEMECFTFNVAKGIYNLQYAFDPELIVIGGAISQAEWLVPELNKQMNKIIRTLEIPPFLPEIKVCHYRNSANLIGAAVNFQHNKS</sequence>
<dbReference type="EMBL" id="FOTJ01000001">
    <property type="protein sequence ID" value="SFL07661.1"/>
    <property type="molecule type" value="Genomic_DNA"/>
</dbReference>
<comment type="similarity">
    <text evidence="1">Belongs to the ROK (NagC/XylR) family.</text>
</comment>
<dbReference type="GO" id="GO:0016301">
    <property type="term" value="F:kinase activity"/>
    <property type="evidence" value="ECO:0007669"/>
    <property type="project" value="UniProtKB-KW"/>
</dbReference>
<protein>
    <submittedName>
        <fullName evidence="2">Sugar kinase of the NBD/HSP70 family, may contain an N-terminal HTH domain</fullName>
    </submittedName>
</protein>
<reference evidence="2 3" key="1">
    <citation type="submission" date="2016-10" db="EMBL/GenBank/DDBJ databases">
        <authorList>
            <person name="de Groot N.N."/>
        </authorList>
    </citation>
    <scope>NUCLEOTIDE SEQUENCE [LARGE SCALE GENOMIC DNA]</scope>
    <source>
        <strain evidence="2 3">M79</strain>
    </source>
</reference>
<dbReference type="PANTHER" id="PTHR18964:SF170">
    <property type="entry name" value="SUGAR KINASE"/>
    <property type="match status" value="1"/>
</dbReference>
<gene>
    <name evidence="2" type="ORF">SAMN05216438_101117</name>
</gene>